<dbReference type="AlphaFoldDB" id="A0A1H5TQ19"/>
<evidence type="ECO:0000313" key="2">
    <source>
        <dbReference type="Proteomes" id="UP000236752"/>
    </source>
</evidence>
<organism evidence="1 2">
    <name type="scientific">Thalassococcus halodurans</name>
    <dbReference type="NCBI Taxonomy" id="373675"/>
    <lineage>
        <taxon>Bacteria</taxon>
        <taxon>Pseudomonadati</taxon>
        <taxon>Pseudomonadota</taxon>
        <taxon>Alphaproteobacteria</taxon>
        <taxon>Rhodobacterales</taxon>
        <taxon>Roseobacteraceae</taxon>
        <taxon>Thalassococcus</taxon>
    </lineage>
</organism>
<keyword evidence="2" id="KW-1185">Reference proteome</keyword>
<dbReference type="RefSeq" id="WP_103909052.1">
    <property type="nucleotide sequence ID" value="NZ_FNUZ01000001.1"/>
</dbReference>
<dbReference type="EMBL" id="FNUZ01000001">
    <property type="protein sequence ID" value="SEF64850.1"/>
    <property type="molecule type" value="Genomic_DNA"/>
</dbReference>
<dbReference type="Proteomes" id="UP000236752">
    <property type="component" value="Unassembled WGS sequence"/>
</dbReference>
<name>A0A1H5TQ19_9RHOB</name>
<gene>
    <name evidence="1" type="ORF">SAMN04488045_0699</name>
</gene>
<proteinExistence type="predicted"/>
<dbReference type="Gene3D" id="3.40.630.30">
    <property type="match status" value="1"/>
</dbReference>
<evidence type="ECO:0000313" key="1">
    <source>
        <dbReference type="EMBL" id="SEF64850.1"/>
    </source>
</evidence>
<protein>
    <recommendedName>
        <fullName evidence="3">N-acetyltransferase domain-containing protein</fullName>
    </recommendedName>
</protein>
<evidence type="ECO:0008006" key="3">
    <source>
        <dbReference type="Google" id="ProtNLM"/>
    </source>
</evidence>
<reference evidence="1 2" key="1">
    <citation type="submission" date="2016-10" db="EMBL/GenBank/DDBJ databases">
        <authorList>
            <person name="de Groot N.N."/>
        </authorList>
    </citation>
    <scope>NUCLEOTIDE SEQUENCE [LARGE SCALE GENOMIC DNA]</scope>
    <source>
        <strain evidence="1 2">DSM 26915</strain>
    </source>
</reference>
<sequence length="281" mass="30856">MTQHSFRADGAKITVYLDGPVWDGKPTAAVGAFACKTKEGGAAVLQQAIDCIRDNGITHIIGPMDGDTWHSYRFVTQTDESPAFLLEPKNTPDALEVFKEAGFSEISSYFSARVPLEQAAKTAPAATTDFEIEHWDGTDPERLFGQVFELSCEAFANNAFYKPITRDAFLAMYMPIVPMLNRELILFARRLDQTLVGFLFGTPNYAEGPKPSSVILKTYASLMKGAGQHLAYTFHKTAAVNGFDTAIHALIHDDNLSALRSAAEGADVFRRYGLFGLKLDD</sequence>
<accession>A0A1H5TQ19</accession>
<dbReference type="OrthoDB" id="62581at2"/>